<dbReference type="EMBL" id="JACMSC010000011">
    <property type="protein sequence ID" value="KAG6501241.1"/>
    <property type="molecule type" value="Genomic_DNA"/>
</dbReference>
<evidence type="ECO:0000256" key="4">
    <source>
        <dbReference type="ARBA" id="ARBA00022771"/>
    </source>
</evidence>
<evidence type="ECO:0000259" key="11">
    <source>
        <dbReference type="PROSITE" id="PS50119"/>
    </source>
</evidence>
<name>A0A8J5G741_ZINOF</name>
<keyword evidence="13" id="KW-1185">Reference proteome</keyword>
<evidence type="ECO:0000313" key="13">
    <source>
        <dbReference type="Proteomes" id="UP000734854"/>
    </source>
</evidence>
<evidence type="ECO:0000256" key="2">
    <source>
        <dbReference type="ARBA" id="ARBA00022723"/>
    </source>
</evidence>
<feature type="compositionally biased region" description="Polar residues" evidence="10">
    <location>
        <begin position="243"/>
        <end position="252"/>
    </location>
</feature>
<evidence type="ECO:0000256" key="10">
    <source>
        <dbReference type="SAM" id="MobiDB-lite"/>
    </source>
</evidence>
<evidence type="ECO:0000256" key="7">
    <source>
        <dbReference type="ARBA" id="ARBA00023163"/>
    </source>
</evidence>
<organism evidence="12 13">
    <name type="scientific">Zingiber officinale</name>
    <name type="common">Ginger</name>
    <name type="synonym">Amomum zingiber</name>
    <dbReference type="NCBI Taxonomy" id="94328"/>
    <lineage>
        <taxon>Eukaryota</taxon>
        <taxon>Viridiplantae</taxon>
        <taxon>Streptophyta</taxon>
        <taxon>Embryophyta</taxon>
        <taxon>Tracheophyta</taxon>
        <taxon>Spermatophyta</taxon>
        <taxon>Magnoliopsida</taxon>
        <taxon>Liliopsida</taxon>
        <taxon>Zingiberales</taxon>
        <taxon>Zingiberaceae</taxon>
        <taxon>Zingiber</taxon>
    </lineage>
</organism>
<dbReference type="PROSITE" id="PS50119">
    <property type="entry name" value="ZF_BBOX"/>
    <property type="match status" value="1"/>
</dbReference>
<evidence type="ECO:0000256" key="6">
    <source>
        <dbReference type="ARBA" id="ARBA00023015"/>
    </source>
</evidence>
<evidence type="ECO:0000256" key="9">
    <source>
        <dbReference type="PROSITE-ProRule" id="PRU00024"/>
    </source>
</evidence>
<dbReference type="AlphaFoldDB" id="A0A8J5G741"/>
<evidence type="ECO:0000256" key="3">
    <source>
        <dbReference type="ARBA" id="ARBA00022737"/>
    </source>
</evidence>
<dbReference type="InterPro" id="IPR000315">
    <property type="entry name" value="Znf_B-box"/>
</dbReference>
<dbReference type="CDD" id="cd19821">
    <property type="entry name" value="Bbox1_BBX-like"/>
    <property type="match status" value="1"/>
</dbReference>
<comment type="caution">
    <text evidence="12">The sequence shown here is derived from an EMBL/GenBank/DDBJ whole genome shotgun (WGS) entry which is preliminary data.</text>
</comment>
<dbReference type="PANTHER" id="PTHR31832:SF68">
    <property type="entry name" value="B-BOX ZINC FINGER PROTEIN 22"/>
    <property type="match status" value="1"/>
</dbReference>
<accession>A0A8J5G741</accession>
<sequence length="371" mass="40828">MLCRRPPRHRLIPPSSSRPGERSNADIKPVLRLRNISLVLWKWQSNCVIENRMGDLDRRGEEGMKIQCEACEMVAATVICFADEAALCWACDAKMHAAGTLAVGHQRYPLFSGGSSGSASGSSRRPNCDICQANYCFPSLSIPILQLYLKSLRMCFQEAPGGFFCLEDRAVFCRNCDVNIHTMNPHVRVHQRFLLTGVQVGLHSVKPLNLIASQHLNSAGREQESSPSNLLPTNMLPTPLPSETNQTQSTPLSGDLKLPSVGCSTHRKTPDWPLDDLFVFPSKSDLHVNDHDCSQIVKLPLGSTDGSNFYCSPGTEMGLEKCLDSIPDFSWIVPDSASQPTVSDLRLQKDQLNSSSPNGILGPDVWDSPRS</sequence>
<protein>
    <recommendedName>
        <fullName evidence="11">B box-type domain-containing protein</fullName>
    </recommendedName>
</protein>
<keyword evidence="2" id="KW-0479">Metal-binding</keyword>
<evidence type="ECO:0000256" key="8">
    <source>
        <dbReference type="ARBA" id="ARBA00023242"/>
    </source>
</evidence>
<feature type="region of interest" description="Disordered" evidence="10">
    <location>
        <begin position="1"/>
        <end position="24"/>
    </location>
</feature>
<comment type="subcellular location">
    <subcellularLocation>
        <location evidence="1">Nucleus</location>
    </subcellularLocation>
</comment>
<dbReference type="GO" id="GO:0009640">
    <property type="term" value="P:photomorphogenesis"/>
    <property type="evidence" value="ECO:0007669"/>
    <property type="project" value="TreeGrafter"/>
</dbReference>
<evidence type="ECO:0000256" key="5">
    <source>
        <dbReference type="ARBA" id="ARBA00022833"/>
    </source>
</evidence>
<keyword evidence="5" id="KW-0862">Zinc</keyword>
<keyword evidence="3" id="KW-0677">Repeat</keyword>
<feature type="region of interest" description="Disordered" evidence="10">
    <location>
        <begin position="217"/>
        <end position="255"/>
    </location>
</feature>
<dbReference type="SMART" id="SM00336">
    <property type="entry name" value="BBOX"/>
    <property type="match status" value="2"/>
</dbReference>
<dbReference type="Proteomes" id="UP000734854">
    <property type="component" value="Unassembled WGS sequence"/>
</dbReference>
<evidence type="ECO:0000313" key="12">
    <source>
        <dbReference type="EMBL" id="KAG6501241.1"/>
    </source>
</evidence>
<feature type="domain" description="B box-type" evidence="11">
    <location>
        <begin position="63"/>
        <end position="110"/>
    </location>
</feature>
<evidence type="ECO:0000256" key="1">
    <source>
        <dbReference type="ARBA" id="ARBA00004123"/>
    </source>
</evidence>
<dbReference type="PANTHER" id="PTHR31832">
    <property type="entry name" value="B-BOX ZINC FINGER PROTEIN 22"/>
    <property type="match status" value="1"/>
</dbReference>
<proteinExistence type="predicted"/>
<feature type="compositionally biased region" description="Low complexity" evidence="10">
    <location>
        <begin position="225"/>
        <end position="237"/>
    </location>
</feature>
<keyword evidence="7" id="KW-0804">Transcription</keyword>
<keyword evidence="8" id="KW-0539">Nucleus</keyword>
<dbReference type="InterPro" id="IPR049808">
    <property type="entry name" value="CONSTANS-like_Bbox1"/>
</dbReference>
<gene>
    <name evidence="12" type="ORF">ZIOFF_041119</name>
</gene>
<dbReference type="GO" id="GO:0005634">
    <property type="term" value="C:nucleus"/>
    <property type="evidence" value="ECO:0007669"/>
    <property type="project" value="UniProtKB-SubCell"/>
</dbReference>
<keyword evidence="6" id="KW-0805">Transcription regulation</keyword>
<reference evidence="12 13" key="1">
    <citation type="submission" date="2020-08" db="EMBL/GenBank/DDBJ databases">
        <title>Plant Genome Project.</title>
        <authorList>
            <person name="Zhang R.-G."/>
        </authorList>
    </citation>
    <scope>NUCLEOTIDE SEQUENCE [LARGE SCALE GENOMIC DNA]</scope>
    <source>
        <tissue evidence="12">Rhizome</tissue>
    </source>
</reference>
<dbReference type="GO" id="GO:0006355">
    <property type="term" value="P:regulation of DNA-templated transcription"/>
    <property type="evidence" value="ECO:0007669"/>
    <property type="project" value="TreeGrafter"/>
</dbReference>
<dbReference type="GO" id="GO:0008270">
    <property type="term" value="F:zinc ion binding"/>
    <property type="evidence" value="ECO:0007669"/>
    <property type="project" value="UniProtKB-KW"/>
</dbReference>
<feature type="region of interest" description="Disordered" evidence="10">
    <location>
        <begin position="349"/>
        <end position="371"/>
    </location>
</feature>
<feature type="compositionally biased region" description="Basic residues" evidence="10">
    <location>
        <begin position="1"/>
        <end position="11"/>
    </location>
</feature>
<dbReference type="InterPro" id="IPR051979">
    <property type="entry name" value="B-box_zinc_finger"/>
</dbReference>
<keyword evidence="4 9" id="KW-0863">Zinc-finger</keyword>